<keyword evidence="1" id="KW-0312">Gluconeogenesis</keyword>
<gene>
    <name evidence="4" type="primary">pgi</name>
    <name evidence="4" type="ORF">SVXNc_0132</name>
</gene>
<evidence type="ECO:0000256" key="1">
    <source>
        <dbReference type="ARBA" id="ARBA00022432"/>
    </source>
</evidence>
<keyword evidence="3 4" id="KW-0413">Isomerase</keyword>
<evidence type="ECO:0000256" key="2">
    <source>
        <dbReference type="ARBA" id="ARBA00023152"/>
    </source>
</evidence>
<proteinExistence type="predicted"/>
<name>A0ABY8CHI8_9ARCH</name>
<dbReference type="GO" id="GO:0004347">
    <property type="term" value="F:glucose-6-phosphate isomerase activity"/>
    <property type="evidence" value="ECO:0007669"/>
    <property type="project" value="UniProtKB-EC"/>
</dbReference>
<dbReference type="Proteomes" id="UP001218034">
    <property type="component" value="Chromosome"/>
</dbReference>
<dbReference type="RefSeq" id="WP_347722035.1">
    <property type="nucleotide sequence ID" value="NZ_CP104395.1"/>
</dbReference>
<dbReference type="SUPFAM" id="SSF53697">
    <property type="entry name" value="SIS domain"/>
    <property type="match status" value="1"/>
</dbReference>
<evidence type="ECO:0000313" key="4">
    <source>
        <dbReference type="EMBL" id="WEL19164.1"/>
    </source>
</evidence>
<dbReference type="GeneID" id="90589566"/>
<organism evidence="4 5">
    <name type="scientific">Candidatus Nanohalococcus occultus</name>
    <dbReference type="NCBI Taxonomy" id="2978047"/>
    <lineage>
        <taxon>Archaea</taxon>
        <taxon>Candidatus Nanohalarchaeota</taxon>
        <taxon>Candidatus Nanohalarchaeota incertae sedis</taxon>
        <taxon>Candidatus Nanohalococcus</taxon>
    </lineage>
</organism>
<dbReference type="EMBL" id="CP104395">
    <property type="protein sequence ID" value="WEL19164.1"/>
    <property type="molecule type" value="Genomic_DNA"/>
</dbReference>
<protein>
    <submittedName>
        <fullName evidence="4">Glucose-6-phosphate isomerase</fullName>
        <ecNumber evidence="4">5.3.1.9</ecNumber>
    </submittedName>
</protein>
<evidence type="ECO:0000313" key="5">
    <source>
        <dbReference type="Proteomes" id="UP001218034"/>
    </source>
</evidence>
<dbReference type="Gene3D" id="3.40.50.10490">
    <property type="entry name" value="Glucose-6-phosphate isomerase like protein, domain 1"/>
    <property type="match status" value="2"/>
</dbReference>
<keyword evidence="5" id="KW-1185">Reference proteome</keyword>
<dbReference type="InterPro" id="IPR046348">
    <property type="entry name" value="SIS_dom_sf"/>
</dbReference>
<accession>A0ABY8CHI8</accession>
<dbReference type="InterPro" id="IPR001672">
    <property type="entry name" value="G6P_Isomerase"/>
</dbReference>
<reference evidence="4 5" key="1">
    <citation type="submission" date="2022-09" db="EMBL/GenBank/DDBJ databases">
        <title>Xylan utilization by haloarchaea-nanohaloarchaea associations.</title>
        <authorList>
            <person name="Yakimov M."/>
        </authorList>
    </citation>
    <scope>NUCLEOTIDE SEQUENCE [LARGE SCALE GENOMIC DNA]</scope>
    <source>
        <strain evidence="4 5">SVXNc</strain>
    </source>
</reference>
<sequence>MSFQIEIDHVNEKNRSVQDLPKNKVPGFVRADPDLDKIRRKAEENSEYENLVVIGNGGSVTSFRAYLYAFMPETDLNVRIVTTPEPDFLNRVSSEMRPENTIVMPISKSGETVTVIESLLYFLKREYDVFGITSDNDGALKQILEKTGSDWIEHLDVGGRFSGATETALVPAAFAGIDIREIREGAEEMYEKLSPQNNYNPALNVASAFYDAEKQGFEQIFTGFYSTRLFGFKPLFVQLMHETVCKEGEGQTVFGDLGPEFQHHTNQRIFGGEQDVLPVFFRTDTNEREHIEISHEFEGIDLGGRELSELDGMELKESVKSEYQGVKDALDDQDAPNITFNLTKLSHRAAGETVAFLQYVAVYSAWLRDVNPFDQPDVEKSKKKGFEARF</sequence>
<keyword evidence="2" id="KW-0324">Glycolysis</keyword>
<evidence type="ECO:0000256" key="3">
    <source>
        <dbReference type="ARBA" id="ARBA00023235"/>
    </source>
</evidence>
<dbReference type="PANTHER" id="PTHR11469:SF1">
    <property type="entry name" value="GLUCOSE-6-PHOSPHATE ISOMERASE"/>
    <property type="match status" value="1"/>
</dbReference>
<dbReference type="EC" id="5.3.1.9" evidence="4"/>
<dbReference type="PANTHER" id="PTHR11469">
    <property type="entry name" value="GLUCOSE-6-PHOSPHATE ISOMERASE"/>
    <property type="match status" value="1"/>
</dbReference>